<dbReference type="GO" id="GO:0030915">
    <property type="term" value="C:Smc5-Smc6 complex"/>
    <property type="evidence" value="ECO:0007669"/>
    <property type="project" value="InterPro"/>
</dbReference>
<dbReference type="EMBL" id="CP093344">
    <property type="protein sequence ID" value="WOG89776.1"/>
    <property type="molecule type" value="Genomic_DNA"/>
</dbReference>
<evidence type="ECO:0008006" key="3">
    <source>
        <dbReference type="Google" id="ProtNLM"/>
    </source>
</evidence>
<reference evidence="1" key="2">
    <citation type="submission" date="2022-03" db="EMBL/GenBank/DDBJ databases">
        <title>Draft title - Genomic analysis of global carrot germplasm unveils the trajectory of domestication and the origin of high carotenoid orange carrot.</title>
        <authorList>
            <person name="Iorizzo M."/>
            <person name="Ellison S."/>
            <person name="Senalik D."/>
            <person name="Macko-Podgorni A."/>
            <person name="Grzebelus D."/>
            <person name="Bostan H."/>
            <person name="Rolling W."/>
            <person name="Curaba J."/>
            <person name="Simon P."/>
        </authorList>
    </citation>
    <scope>NUCLEOTIDE SEQUENCE</scope>
    <source>
        <tissue evidence="1">Leaf</tissue>
    </source>
</reference>
<proteinExistence type="predicted"/>
<dbReference type="GO" id="GO:0010113">
    <property type="term" value="P:negative regulation of systemic acquired resistance"/>
    <property type="evidence" value="ECO:0007669"/>
    <property type="project" value="TreeGrafter"/>
</dbReference>
<evidence type="ECO:0000313" key="1">
    <source>
        <dbReference type="EMBL" id="WOG89776.1"/>
    </source>
</evidence>
<protein>
    <recommendedName>
        <fullName evidence="3">Negative regulator of systemic acquired resistance SNI1</fullName>
    </recommendedName>
</protein>
<sequence length="481" mass="53941">MEGKRRKETKGIEENTLAILDTSGFGRKEISVAQHVQNLNDDRLAFLEAVRTASLVPENGTAPTSKMYQAIFQILREESSLDSIMSSYQLLKELDTRFPRVYISEKTENESASASTSPFEIVVVEDAWSPFIFGVDCPFTEKDASREKPPGSLDPSGFHLLIKDLSEMDNEGSTEESQTKLLRTMLTFQYLVYVLEGDFLPRNRAYKEKMNWSLLRESFLSMILGSRRLPCKALIKDCISVMRMCHVRCGTADDLLLSENSSKDKLESCRSAATIALPEIEKCLCTAMQKLLLMIMELDTLKETADMQGLTTRADGPRTPVPEIILDELSYNRDMLSPFLQAFHEPRWKLEIVMQYIRKYVAKPSVRTRRSNGSANDATFPDILKSFGNGSSTKSILKKISAEVAQLLLAHAFQAYLSLSLRDPSDGLHDFEENLGDCSLAEVCKSMIAAFSSLKKTNEHITILPFGKEALFTAATILSTQ</sequence>
<dbReference type="GO" id="GO:0045892">
    <property type="term" value="P:negative regulation of DNA-templated transcription"/>
    <property type="evidence" value="ECO:0007669"/>
    <property type="project" value="InterPro"/>
</dbReference>
<dbReference type="AlphaFoldDB" id="A0AAF1ARK4"/>
<accession>A0AAF1ARK4</accession>
<organism evidence="1 2">
    <name type="scientific">Daucus carota subsp. sativus</name>
    <name type="common">Carrot</name>
    <dbReference type="NCBI Taxonomy" id="79200"/>
    <lineage>
        <taxon>Eukaryota</taxon>
        <taxon>Viridiplantae</taxon>
        <taxon>Streptophyta</taxon>
        <taxon>Embryophyta</taxon>
        <taxon>Tracheophyta</taxon>
        <taxon>Spermatophyta</taxon>
        <taxon>Magnoliopsida</taxon>
        <taxon>eudicotyledons</taxon>
        <taxon>Gunneridae</taxon>
        <taxon>Pentapetalae</taxon>
        <taxon>asterids</taxon>
        <taxon>campanulids</taxon>
        <taxon>Apiales</taxon>
        <taxon>Apiaceae</taxon>
        <taxon>Apioideae</taxon>
        <taxon>Scandiceae</taxon>
        <taxon>Daucinae</taxon>
        <taxon>Daucus</taxon>
        <taxon>Daucus sect. Daucus</taxon>
    </lineage>
</organism>
<dbReference type="GO" id="GO:0000976">
    <property type="term" value="F:transcription cis-regulatory region binding"/>
    <property type="evidence" value="ECO:0007669"/>
    <property type="project" value="TreeGrafter"/>
</dbReference>
<dbReference type="GO" id="GO:0005634">
    <property type="term" value="C:nucleus"/>
    <property type="evidence" value="ECO:0007669"/>
    <property type="project" value="InterPro"/>
</dbReference>
<dbReference type="InterPro" id="IPR034561">
    <property type="entry name" value="SNI1"/>
</dbReference>
<dbReference type="PANTHER" id="PTHR37243:SF2">
    <property type="entry name" value="NEGATIVE REGULATOR OF SYSTEMIC ACQUIRED RESISTANCE SNI1"/>
    <property type="match status" value="1"/>
</dbReference>
<name>A0AAF1ARK4_DAUCS</name>
<dbReference type="GO" id="GO:0006974">
    <property type="term" value="P:DNA damage response"/>
    <property type="evidence" value="ECO:0007669"/>
    <property type="project" value="InterPro"/>
</dbReference>
<keyword evidence="2" id="KW-1185">Reference proteome</keyword>
<dbReference type="KEGG" id="dcr:108206448"/>
<gene>
    <name evidence="1" type="ORF">DCAR_0209015</name>
</gene>
<dbReference type="Proteomes" id="UP000077755">
    <property type="component" value="Chromosome 2"/>
</dbReference>
<dbReference type="PANTHER" id="PTHR37243">
    <property type="entry name" value="NEGATIVE REGULATOR OF SYSTEMIC ACQUIRED RESISTANCE SNI1"/>
    <property type="match status" value="1"/>
</dbReference>
<evidence type="ECO:0000313" key="2">
    <source>
        <dbReference type="Proteomes" id="UP000077755"/>
    </source>
</evidence>
<reference evidence="1" key="1">
    <citation type="journal article" date="2016" name="Nat. Genet.">
        <title>A high-quality carrot genome assembly provides new insights into carotenoid accumulation and asterid genome evolution.</title>
        <authorList>
            <person name="Iorizzo M."/>
            <person name="Ellison S."/>
            <person name="Senalik D."/>
            <person name="Zeng P."/>
            <person name="Satapoomin P."/>
            <person name="Huang J."/>
            <person name="Bowman M."/>
            <person name="Iovene M."/>
            <person name="Sanseverino W."/>
            <person name="Cavagnaro P."/>
            <person name="Yildiz M."/>
            <person name="Macko-Podgorni A."/>
            <person name="Moranska E."/>
            <person name="Grzebelus E."/>
            <person name="Grzebelus D."/>
            <person name="Ashrafi H."/>
            <person name="Zheng Z."/>
            <person name="Cheng S."/>
            <person name="Spooner D."/>
            <person name="Van Deynze A."/>
            <person name="Simon P."/>
        </authorList>
    </citation>
    <scope>NUCLEOTIDE SEQUENCE</scope>
    <source>
        <tissue evidence="1">Leaf</tissue>
    </source>
</reference>